<gene>
    <name evidence="1" type="ORF">L484_002534</name>
</gene>
<proteinExistence type="predicted"/>
<name>W9R980_9ROSA</name>
<organism evidence="1 2">
    <name type="scientific">Morus notabilis</name>
    <dbReference type="NCBI Taxonomy" id="981085"/>
    <lineage>
        <taxon>Eukaryota</taxon>
        <taxon>Viridiplantae</taxon>
        <taxon>Streptophyta</taxon>
        <taxon>Embryophyta</taxon>
        <taxon>Tracheophyta</taxon>
        <taxon>Spermatophyta</taxon>
        <taxon>Magnoliopsida</taxon>
        <taxon>eudicotyledons</taxon>
        <taxon>Gunneridae</taxon>
        <taxon>Pentapetalae</taxon>
        <taxon>rosids</taxon>
        <taxon>fabids</taxon>
        <taxon>Rosales</taxon>
        <taxon>Moraceae</taxon>
        <taxon>Moreae</taxon>
        <taxon>Morus</taxon>
    </lineage>
</organism>
<evidence type="ECO:0000313" key="2">
    <source>
        <dbReference type="Proteomes" id="UP000030645"/>
    </source>
</evidence>
<keyword evidence="2" id="KW-1185">Reference proteome</keyword>
<dbReference type="EMBL" id="KE344734">
    <property type="protein sequence ID" value="EXB76741.1"/>
    <property type="molecule type" value="Genomic_DNA"/>
</dbReference>
<dbReference type="AlphaFoldDB" id="W9R980"/>
<sequence length="79" mass="9283">MGVSIRRIRPEDIRWDPPVAGTIKHNLDAFCWRIHHQLEQVVLIRDHMGFVLGTVDGETLLTEMHRTTLWYPVRLPVKN</sequence>
<dbReference type="Proteomes" id="UP000030645">
    <property type="component" value="Unassembled WGS sequence"/>
</dbReference>
<evidence type="ECO:0000313" key="1">
    <source>
        <dbReference type="EMBL" id="EXB76741.1"/>
    </source>
</evidence>
<reference evidence="2" key="1">
    <citation type="submission" date="2013-01" db="EMBL/GenBank/DDBJ databases">
        <title>Draft Genome Sequence of a Mulberry Tree, Morus notabilis C.K. Schneid.</title>
        <authorList>
            <person name="He N."/>
            <person name="Zhao S."/>
        </authorList>
    </citation>
    <scope>NUCLEOTIDE SEQUENCE</scope>
</reference>
<protein>
    <submittedName>
        <fullName evidence="1">Uncharacterized protein</fullName>
    </submittedName>
</protein>
<accession>W9R980</accession>